<proteinExistence type="predicted"/>
<accession>A0A921I7N4</accession>
<evidence type="ECO:0000313" key="2">
    <source>
        <dbReference type="Proteomes" id="UP000747074"/>
    </source>
</evidence>
<dbReference type="Proteomes" id="UP000747074">
    <property type="component" value="Unassembled WGS sequence"/>
</dbReference>
<organism evidence="1 2">
    <name type="scientific">Bacteroides xylanisolvens</name>
    <dbReference type="NCBI Taxonomy" id="371601"/>
    <lineage>
        <taxon>Bacteria</taxon>
        <taxon>Pseudomonadati</taxon>
        <taxon>Bacteroidota</taxon>
        <taxon>Bacteroidia</taxon>
        <taxon>Bacteroidales</taxon>
        <taxon>Bacteroidaceae</taxon>
        <taxon>Bacteroides</taxon>
    </lineage>
</organism>
<sequence length="263" mass="29707">HGIEGMFTWSDRINDWAYSVGANFVWSKNKVLKWNQVKHGEEYRYTVGRSTDAMMGLVAEGLFGKDVVINGHATQTFADYQEGDIAYKDLNGDKIIDGRDVKELGNSFPRTTLGIDFNVSYKGWGLYLQGYSELGVHTWATNAYYWNNGEGKYSKLALDRYHPANNPTGSYPRLTTTAGENNFRNSSFWLKNTSFFRMKNVELSYTFNQFSPSSVVKKMKVFARGANLFVLSSVKDLDPELLNAGVTNYPVTRTFTGGVSFVF</sequence>
<evidence type="ECO:0000313" key="1">
    <source>
        <dbReference type="EMBL" id="HJG12810.1"/>
    </source>
</evidence>
<comment type="caution">
    <text evidence="1">The sequence shown here is derived from an EMBL/GenBank/DDBJ whole genome shotgun (WGS) entry which is preliminary data.</text>
</comment>
<gene>
    <name evidence="1" type="ORF">K8V07_12900</name>
</gene>
<dbReference type="EMBL" id="DYVL01000155">
    <property type="protein sequence ID" value="HJG12810.1"/>
    <property type="molecule type" value="Genomic_DNA"/>
</dbReference>
<dbReference type="AlphaFoldDB" id="A0A921I7N4"/>
<reference evidence="1" key="2">
    <citation type="submission" date="2021-09" db="EMBL/GenBank/DDBJ databases">
        <authorList>
            <person name="Gilroy R."/>
        </authorList>
    </citation>
    <scope>NUCLEOTIDE SEQUENCE</scope>
    <source>
        <strain evidence="1">CHK154-13316</strain>
    </source>
</reference>
<feature type="non-terminal residue" evidence="1">
    <location>
        <position position="1"/>
    </location>
</feature>
<reference evidence="1" key="1">
    <citation type="journal article" date="2021" name="PeerJ">
        <title>Extensive microbial diversity within the chicken gut microbiome revealed by metagenomics and culture.</title>
        <authorList>
            <person name="Gilroy R."/>
            <person name="Ravi A."/>
            <person name="Getino M."/>
            <person name="Pursley I."/>
            <person name="Horton D.L."/>
            <person name="Alikhan N.F."/>
            <person name="Baker D."/>
            <person name="Gharbi K."/>
            <person name="Hall N."/>
            <person name="Watson M."/>
            <person name="Adriaenssens E.M."/>
            <person name="Foster-Nyarko E."/>
            <person name="Jarju S."/>
            <person name="Secka A."/>
            <person name="Antonio M."/>
            <person name="Oren A."/>
            <person name="Chaudhuri R.R."/>
            <person name="La Ragione R."/>
            <person name="Hildebrand F."/>
            <person name="Pallen M.J."/>
        </authorList>
    </citation>
    <scope>NUCLEOTIDE SEQUENCE</scope>
    <source>
        <strain evidence="1">CHK154-13316</strain>
    </source>
</reference>
<name>A0A921I7N4_9BACE</name>
<protein>
    <submittedName>
        <fullName evidence="1">SusC/RagA family TonB-linked outer membrane protein</fullName>
    </submittedName>
</protein>